<evidence type="ECO:0000313" key="3">
    <source>
        <dbReference type="EMBL" id="MBR7678157.1"/>
    </source>
</evidence>
<gene>
    <name evidence="3" type="ORF">KDA82_35300</name>
</gene>
<dbReference type="EMBL" id="JAGSMN010001240">
    <property type="protein sequence ID" value="MBR7678157.1"/>
    <property type="molecule type" value="Genomic_DNA"/>
</dbReference>
<evidence type="ECO:0000256" key="1">
    <source>
        <dbReference type="SAM" id="MobiDB-lite"/>
    </source>
</evidence>
<reference evidence="3" key="1">
    <citation type="submission" date="2021-04" db="EMBL/GenBank/DDBJ databases">
        <title>Sequencing of actinobacteria type strains.</title>
        <authorList>
            <person name="Nguyen G.-S."/>
            <person name="Wentzel A."/>
        </authorList>
    </citation>
    <scope>NUCLEOTIDE SEQUENCE</scope>
    <source>
        <strain evidence="3">DSM 42095</strain>
    </source>
</reference>
<dbReference type="Proteomes" id="UP000675554">
    <property type="component" value="Unassembled WGS sequence"/>
</dbReference>
<dbReference type="AlphaFoldDB" id="A0A8T4J729"/>
<organism evidence="3 4">
    <name type="scientific">Streptomyces daliensis</name>
    <dbReference type="NCBI Taxonomy" id="299421"/>
    <lineage>
        <taxon>Bacteria</taxon>
        <taxon>Bacillati</taxon>
        <taxon>Actinomycetota</taxon>
        <taxon>Actinomycetes</taxon>
        <taxon>Kitasatosporales</taxon>
        <taxon>Streptomycetaceae</taxon>
        <taxon>Streptomyces</taxon>
    </lineage>
</organism>
<feature type="domain" description="vWA-MoxR associated protein C-terminal" evidence="2">
    <location>
        <begin position="184"/>
        <end position="422"/>
    </location>
</feature>
<sequence>RALALLAALPRPGGPATVGDVLRTVLGEEQPWLGVAPRTWRDGHGRLYESDETGDEMSFLHYLLLAARTCRAEEPEEEAAGPVERLECWVRDRAAQLVPHHRALLENVLARPGARGVRGAREEPGAPGPDRNPDPDAVPGGGPSRRGGAALGAATVSERAAAGPGDEGPVVAVELEPAHYPGGGRFYWRVWVWTEGPESVRSWAEGESGEGTALHELPYRLSEPLRTAFGRLDTGRRRARLEVVLPVEHFDIDVHLWRAQLVVRSMRPHPAERPFGVHRQVVLRDLARRGGAPGGAWEARWEAVTERCPQALPVRAEGDVAFGTAEADAVPVLCRPASESVVPLREAIRAGHGLALWNRTARHTYGCDGECERLHEATAKLLRQSGGAGALPEELRVLRERVNGEDADAYWAEHLALLFDDPGRPVPGPPATVVDCP</sequence>
<feature type="non-terminal residue" evidence="3">
    <location>
        <position position="1"/>
    </location>
</feature>
<proteinExistence type="predicted"/>
<dbReference type="InterPro" id="IPR045450">
    <property type="entry name" value="VMAP_C"/>
</dbReference>
<accession>A0A8T4J729</accession>
<dbReference type="Pfam" id="PF20028">
    <property type="entry name" value="VMAP-C"/>
    <property type="match status" value="1"/>
</dbReference>
<keyword evidence="4" id="KW-1185">Reference proteome</keyword>
<protein>
    <recommendedName>
        <fullName evidence="2">vWA-MoxR associated protein C-terminal domain-containing protein</fullName>
    </recommendedName>
</protein>
<evidence type="ECO:0000259" key="2">
    <source>
        <dbReference type="Pfam" id="PF20028"/>
    </source>
</evidence>
<feature type="region of interest" description="Disordered" evidence="1">
    <location>
        <begin position="113"/>
        <end position="151"/>
    </location>
</feature>
<evidence type="ECO:0000313" key="4">
    <source>
        <dbReference type="Proteomes" id="UP000675554"/>
    </source>
</evidence>
<name>A0A8T4J729_9ACTN</name>
<comment type="caution">
    <text evidence="3">The sequence shown here is derived from an EMBL/GenBank/DDBJ whole genome shotgun (WGS) entry which is preliminary data.</text>
</comment>